<proteinExistence type="predicted"/>
<dbReference type="EMBL" id="SFCI01000808">
    <property type="protein sequence ID" value="TFY77851.1"/>
    <property type="molecule type" value="Genomic_DNA"/>
</dbReference>
<dbReference type="Proteomes" id="UP000298061">
    <property type="component" value="Unassembled WGS sequence"/>
</dbReference>
<protein>
    <submittedName>
        <fullName evidence="2">Uncharacterized protein</fullName>
    </submittedName>
</protein>
<sequence length="177" mass="19110">MHLRSGLMSALRLQTHRRIKSVKIRPFQGTQRPASTSYGPSSIWTTRAGRAIRSSPCAYRGLHPHGHGSTASGPAPSADLKETATRRQYARIRLVDTGVRAPAAHTAAPPVPFVLLLEPLYFGVLPASTAPLLALLLPVTGTAAILAQVVHRYLEQVAQRARVEIVDQTDEKAQKAA</sequence>
<keyword evidence="3" id="KW-1185">Reference proteome</keyword>
<organism evidence="2 3">
    <name type="scientific">Hericium alpestre</name>
    <dbReference type="NCBI Taxonomy" id="135208"/>
    <lineage>
        <taxon>Eukaryota</taxon>
        <taxon>Fungi</taxon>
        <taxon>Dikarya</taxon>
        <taxon>Basidiomycota</taxon>
        <taxon>Agaricomycotina</taxon>
        <taxon>Agaricomycetes</taxon>
        <taxon>Russulales</taxon>
        <taxon>Hericiaceae</taxon>
        <taxon>Hericium</taxon>
    </lineage>
</organism>
<gene>
    <name evidence="2" type="ORF">EWM64_g6160</name>
</gene>
<dbReference type="AlphaFoldDB" id="A0A4Y9ZVE8"/>
<accession>A0A4Y9ZVE8</accession>
<reference evidence="2 3" key="1">
    <citation type="submission" date="2019-02" db="EMBL/GenBank/DDBJ databases">
        <title>Genome sequencing of the rare red list fungi Hericium alpestre (H. flagellum).</title>
        <authorList>
            <person name="Buettner E."/>
            <person name="Kellner H."/>
        </authorList>
    </citation>
    <scope>NUCLEOTIDE SEQUENCE [LARGE SCALE GENOMIC DNA]</scope>
    <source>
        <strain evidence="2 3">DSM 108284</strain>
    </source>
</reference>
<feature type="region of interest" description="Disordered" evidence="1">
    <location>
        <begin position="60"/>
        <end position="79"/>
    </location>
</feature>
<name>A0A4Y9ZVE8_9AGAM</name>
<comment type="caution">
    <text evidence="2">The sequence shown here is derived from an EMBL/GenBank/DDBJ whole genome shotgun (WGS) entry which is preliminary data.</text>
</comment>
<evidence type="ECO:0000313" key="3">
    <source>
        <dbReference type="Proteomes" id="UP000298061"/>
    </source>
</evidence>
<dbReference type="OrthoDB" id="3360032at2759"/>
<dbReference type="STRING" id="135208.A0A4Y9ZVE8"/>
<evidence type="ECO:0000313" key="2">
    <source>
        <dbReference type="EMBL" id="TFY77851.1"/>
    </source>
</evidence>
<evidence type="ECO:0000256" key="1">
    <source>
        <dbReference type="SAM" id="MobiDB-lite"/>
    </source>
</evidence>